<name>A0A7I9XMA9_9MYCO</name>
<protein>
    <submittedName>
        <fullName evidence="2">Uncharacterized protein</fullName>
    </submittedName>
</protein>
<comment type="caution">
    <text evidence="2">The sequence shown here is derived from an EMBL/GenBank/DDBJ whole genome shotgun (WGS) entry which is preliminary data.</text>
</comment>
<dbReference type="Proteomes" id="UP000465263">
    <property type="component" value="Unassembled WGS sequence"/>
</dbReference>
<feature type="region of interest" description="Disordered" evidence="1">
    <location>
        <begin position="122"/>
        <end position="143"/>
    </location>
</feature>
<evidence type="ECO:0000313" key="2">
    <source>
        <dbReference type="EMBL" id="GFG71105.1"/>
    </source>
</evidence>
<reference evidence="2 3" key="1">
    <citation type="journal article" date="2019" name="Emerg. Microbes Infect.">
        <title>Comprehensive subspecies identification of 175 nontuberculous mycobacteria species based on 7547 genomic profiles.</title>
        <authorList>
            <person name="Matsumoto Y."/>
            <person name="Kinjo T."/>
            <person name="Motooka D."/>
            <person name="Nabeya D."/>
            <person name="Jung N."/>
            <person name="Uechi K."/>
            <person name="Horii T."/>
            <person name="Iida T."/>
            <person name="Fujita J."/>
            <person name="Nakamura S."/>
        </authorList>
    </citation>
    <scope>NUCLEOTIDE SEQUENCE [LARGE SCALE GENOMIC DNA]</scope>
    <source>
        <strain evidence="2 3">JCM 16017</strain>
    </source>
</reference>
<feature type="compositionally biased region" description="Low complexity" evidence="1">
    <location>
        <begin position="122"/>
        <end position="133"/>
    </location>
</feature>
<dbReference type="AlphaFoldDB" id="A0A7I9XMA9"/>
<dbReference type="EMBL" id="BLKV01000002">
    <property type="protein sequence ID" value="GFG71105.1"/>
    <property type="molecule type" value="Genomic_DNA"/>
</dbReference>
<sequence length="143" mass="15528">MTRSGQVRIRRVMGSTSSAKLRYRLTGIVEPRWVFQPGWPGLGGPAGLVIRRPDVKASGEAWEKLVTVIAPGFSDGIGDRRIANTRDGKPVWIRPRRGVREGAPAAHRAVYALRRLLRKTAPGAASAHKAASPILGRAHPREG</sequence>
<organism evidence="2 3">
    <name type="scientific">Mycolicibacter senuensis</name>
    <dbReference type="NCBI Taxonomy" id="386913"/>
    <lineage>
        <taxon>Bacteria</taxon>
        <taxon>Bacillati</taxon>
        <taxon>Actinomycetota</taxon>
        <taxon>Actinomycetes</taxon>
        <taxon>Mycobacteriales</taxon>
        <taxon>Mycobacteriaceae</taxon>
        <taxon>Mycolicibacter</taxon>
    </lineage>
</organism>
<evidence type="ECO:0000256" key="1">
    <source>
        <dbReference type="SAM" id="MobiDB-lite"/>
    </source>
</evidence>
<evidence type="ECO:0000313" key="3">
    <source>
        <dbReference type="Proteomes" id="UP000465263"/>
    </source>
</evidence>
<keyword evidence="3" id="KW-1185">Reference proteome</keyword>
<gene>
    <name evidence="2" type="ORF">MSEN_28250</name>
</gene>
<accession>A0A7I9XMA9</accession>
<proteinExistence type="predicted"/>